<dbReference type="EMBL" id="JAEPWM010000004">
    <property type="protein sequence ID" value="MBK6006958.1"/>
    <property type="molecule type" value="Genomic_DNA"/>
</dbReference>
<accession>A0A934TT94</accession>
<evidence type="ECO:0000313" key="2">
    <source>
        <dbReference type="EMBL" id="MBK6006958.1"/>
    </source>
</evidence>
<keyword evidence="3" id="KW-1185">Reference proteome</keyword>
<evidence type="ECO:0000313" key="3">
    <source>
        <dbReference type="Proteomes" id="UP000630528"/>
    </source>
</evidence>
<dbReference type="AlphaFoldDB" id="A0A934TT94"/>
<feature type="transmembrane region" description="Helical" evidence="1">
    <location>
        <begin position="50"/>
        <end position="69"/>
    </location>
</feature>
<sequence>MDLDTLQRIKRWHVAHQREHPLECYVWDAMLTLWVVGWVGWIPAFTFDALWAAPLLAFAMSAPTMYVGLREKAHKARRLRCDWISVR</sequence>
<protein>
    <submittedName>
        <fullName evidence="2">Uncharacterized protein</fullName>
    </submittedName>
</protein>
<keyword evidence="1" id="KW-0812">Transmembrane</keyword>
<gene>
    <name evidence="2" type="ORF">JJB11_12725</name>
</gene>
<name>A0A934TT94_9BURK</name>
<keyword evidence="1" id="KW-1133">Transmembrane helix</keyword>
<dbReference type="RefSeq" id="WP_201171415.1">
    <property type="nucleotide sequence ID" value="NZ_JAEPWM010000004.1"/>
</dbReference>
<comment type="caution">
    <text evidence="2">The sequence shown here is derived from an EMBL/GenBank/DDBJ whole genome shotgun (WGS) entry which is preliminary data.</text>
</comment>
<evidence type="ECO:0000256" key="1">
    <source>
        <dbReference type="SAM" id="Phobius"/>
    </source>
</evidence>
<proteinExistence type="predicted"/>
<dbReference type="Proteomes" id="UP000630528">
    <property type="component" value="Unassembled WGS sequence"/>
</dbReference>
<feature type="transmembrane region" description="Helical" evidence="1">
    <location>
        <begin position="25"/>
        <end position="44"/>
    </location>
</feature>
<organism evidence="2 3">
    <name type="scientific">Ramlibacter ginsenosidimutans</name>
    <dbReference type="NCBI Taxonomy" id="502333"/>
    <lineage>
        <taxon>Bacteria</taxon>
        <taxon>Pseudomonadati</taxon>
        <taxon>Pseudomonadota</taxon>
        <taxon>Betaproteobacteria</taxon>
        <taxon>Burkholderiales</taxon>
        <taxon>Comamonadaceae</taxon>
        <taxon>Ramlibacter</taxon>
    </lineage>
</organism>
<reference evidence="2" key="2">
    <citation type="submission" date="2021-01" db="EMBL/GenBank/DDBJ databases">
        <authorList>
            <person name="Kang M."/>
        </authorList>
    </citation>
    <scope>NUCLEOTIDE SEQUENCE</scope>
    <source>
        <strain evidence="2">KACC 17527</strain>
    </source>
</reference>
<reference evidence="2" key="1">
    <citation type="journal article" date="2012" name="J. Microbiol. Biotechnol.">
        <title>Ramlibacter ginsenosidimutans sp. nov., with ginsenoside-converting activity.</title>
        <authorList>
            <person name="Wang L."/>
            <person name="An D.S."/>
            <person name="Kim S.G."/>
            <person name="Jin F.X."/>
            <person name="Kim S.C."/>
            <person name="Lee S.T."/>
            <person name="Im W.T."/>
        </authorList>
    </citation>
    <scope>NUCLEOTIDE SEQUENCE</scope>
    <source>
        <strain evidence="2">KACC 17527</strain>
    </source>
</reference>
<keyword evidence="1" id="KW-0472">Membrane</keyword>